<feature type="compositionally biased region" description="Basic and acidic residues" evidence="1">
    <location>
        <begin position="1"/>
        <end position="24"/>
    </location>
</feature>
<dbReference type="EMBL" id="CP159218">
    <property type="protein sequence ID" value="XCG62319.1"/>
    <property type="molecule type" value="Genomic_DNA"/>
</dbReference>
<gene>
    <name evidence="2" type="ORF">ABLG96_13740</name>
</gene>
<organism evidence="2">
    <name type="scientific">Nakamurella sp. A5-74</name>
    <dbReference type="NCBI Taxonomy" id="3158264"/>
    <lineage>
        <taxon>Bacteria</taxon>
        <taxon>Bacillati</taxon>
        <taxon>Actinomycetota</taxon>
        <taxon>Actinomycetes</taxon>
        <taxon>Nakamurellales</taxon>
        <taxon>Nakamurellaceae</taxon>
        <taxon>Nakamurella</taxon>
    </lineage>
</organism>
<evidence type="ECO:0000313" key="2">
    <source>
        <dbReference type="EMBL" id="XCG62319.1"/>
    </source>
</evidence>
<accession>A0AAU8DJQ4</accession>
<name>A0AAU8DJQ4_9ACTN</name>
<feature type="region of interest" description="Disordered" evidence="1">
    <location>
        <begin position="1"/>
        <end position="25"/>
    </location>
</feature>
<proteinExistence type="predicted"/>
<dbReference type="Pfam" id="PF22507">
    <property type="entry name" value="DUF6994"/>
    <property type="match status" value="1"/>
</dbReference>
<dbReference type="InterPro" id="IPR054263">
    <property type="entry name" value="DUF6994"/>
</dbReference>
<evidence type="ECO:0000256" key="1">
    <source>
        <dbReference type="SAM" id="MobiDB-lite"/>
    </source>
</evidence>
<protein>
    <submittedName>
        <fullName evidence="2">Uncharacterized protein</fullName>
    </submittedName>
</protein>
<dbReference type="AlphaFoldDB" id="A0AAU8DJQ4"/>
<sequence>MHREPLIDTRFDVRRDSGSRDPDSHSATLRRYHRLLWGKPLPDGRTFELDARLRHRSDHGDFSLASDAITHTYRSWTRPSRLVDVVNQIPAHELTEFYDLGCTVGAYIVFPFPVRINDRWQMSINQARGIHPQIRDRFDITLECIRLWYSNKHSPFAHRLDPYAFFFGLFPTFRGYVTHFLLDDLVTPDYTGVRFHVPFEGFSSDPLPVRSVEEYRKYMQRSSEFVRARNIRINRYSLALERAIRG</sequence>
<reference evidence="2" key="1">
    <citation type="submission" date="2024-05" db="EMBL/GenBank/DDBJ databases">
        <authorList>
            <person name="Cai S.Y."/>
            <person name="Jin L.M."/>
            <person name="Li H.R."/>
        </authorList>
    </citation>
    <scope>NUCLEOTIDE SEQUENCE</scope>
    <source>
        <strain evidence="2">A5-74</strain>
    </source>
</reference>
<dbReference type="RefSeq" id="WP_353647934.1">
    <property type="nucleotide sequence ID" value="NZ_CP159218.1"/>
</dbReference>